<evidence type="ECO:0000313" key="6">
    <source>
        <dbReference type="EMBL" id="KXZ50299.1"/>
    </source>
</evidence>
<feature type="compositionally biased region" description="Low complexity" evidence="4">
    <location>
        <begin position="394"/>
        <end position="404"/>
    </location>
</feature>
<dbReference type="InterPro" id="IPR000644">
    <property type="entry name" value="CBS_dom"/>
</dbReference>
<dbReference type="Pfam" id="PF00571">
    <property type="entry name" value="CBS"/>
    <property type="match status" value="1"/>
</dbReference>
<dbReference type="SUPFAM" id="SSF54631">
    <property type="entry name" value="CBS-domain pair"/>
    <property type="match status" value="2"/>
</dbReference>
<organism evidence="6 7">
    <name type="scientific">Gonium pectorale</name>
    <name type="common">Green alga</name>
    <dbReference type="NCBI Taxonomy" id="33097"/>
    <lineage>
        <taxon>Eukaryota</taxon>
        <taxon>Viridiplantae</taxon>
        <taxon>Chlorophyta</taxon>
        <taxon>core chlorophytes</taxon>
        <taxon>Chlorophyceae</taxon>
        <taxon>CS clade</taxon>
        <taxon>Chlamydomonadales</taxon>
        <taxon>Volvocaceae</taxon>
        <taxon>Gonium</taxon>
    </lineage>
</organism>
<feature type="compositionally biased region" description="Low complexity" evidence="4">
    <location>
        <begin position="370"/>
        <end position="386"/>
    </location>
</feature>
<sequence>MGITDALSATSEALARLPLASLIPQSQNIVYLEHNTSVGTALQLLARRHILSAPLVVVPGLEDMAGGDGDGVGGDAAPQLIGWVTVESILRAFLAHMEEKHGRLPRNMLLLMTLLEKEGPAFAEKTLITLAGSEDRGLLFQVHSDVALLTALRESFVPPGKPAAHRLAVFDPRGSITAVISQLDVIRHLRQHPELLGPLSQATVRELGWATPASVVVPPSPAASPTPGSSPATAAAALGSSQVGPAVAPSPRRSGGGTSPGRGAAAIGLVTVDASVPALLAYERMARAGVSGAPVVAEAESGGMIANLSMSDLRNIQTQHLGILALPVGEFLALLHGTSYLGYSQRTSAQAAHPFFAAGPPSALPPSPSAAPGAAGVMPPRMASSPSGGGAAGGALPPRAASVSGAGGEEGCAEGEAVWGVRMITCTADTTLERVLALLSDNRVHRVYVVEACERAAPAGAPVRPLAVITPTDILRLLAGTEAGPAPGAAR</sequence>
<dbReference type="PROSITE" id="PS51371">
    <property type="entry name" value="CBS"/>
    <property type="match status" value="1"/>
</dbReference>
<dbReference type="InterPro" id="IPR050511">
    <property type="entry name" value="AMPK_gamma/SDS23_families"/>
</dbReference>
<name>A0A150GKC5_GONPE</name>
<keyword evidence="7" id="KW-1185">Reference proteome</keyword>
<dbReference type="GO" id="GO:0005634">
    <property type="term" value="C:nucleus"/>
    <property type="evidence" value="ECO:0007669"/>
    <property type="project" value="TreeGrafter"/>
</dbReference>
<proteinExistence type="predicted"/>
<evidence type="ECO:0000256" key="2">
    <source>
        <dbReference type="ARBA" id="ARBA00023122"/>
    </source>
</evidence>
<protein>
    <recommendedName>
        <fullName evidence="5">CBS domain-containing protein</fullName>
    </recommendedName>
</protein>
<keyword evidence="1" id="KW-0677">Repeat</keyword>
<evidence type="ECO:0000313" key="7">
    <source>
        <dbReference type="Proteomes" id="UP000075714"/>
    </source>
</evidence>
<feature type="domain" description="CBS" evidence="5">
    <location>
        <begin position="418"/>
        <end position="486"/>
    </location>
</feature>
<dbReference type="PANTHER" id="PTHR13780:SF128">
    <property type="entry name" value="CBS DOMAIN-CONTAINING PROTEIN"/>
    <property type="match status" value="1"/>
</dbReference>
<dbReference type="Gene3D" id="3.10.580.10">
    <property type="entry name" value="CBS-domain"/>
    <property type="match status" value="2"/>
</dbReference>
<dbReference type="AlphaFoldDB" id="A0A150GKC5"/>
<dbReference type="STRING" id="33097.A0A150GKC5"/>
<evidence type="ECO:0000256" key="1">
    <source>
        <dbReference type="ARBA" id="ARBA00022737"/>
    </source>
</evidence>
<accession>A0A150GKC5</accession>
<dbReference type="Proteomes" id="UP000075714">
    <property type="component" value="Unassembled WGS sequence"/>
</dbReference>
<dbReference type="InterPro" id="IPR046342">
    <property type="entry name" value="CBS_dom_sf"/>
</dbReference>
<comment type="caution">
    <text evidence="6">The sequence shown here is derived from an EMBL/GenBank/DDBJ whole genome shotgun (WGS) entry which is preliminary data.</text>
</comment>
<dbReference type="PANTHER" id="PTHR13780">
    <property type="entry name" value="AMP-ACTIVATED PROTEIN KINASE, GAMMA REGULATORY SUBUNIT"/>
    <property type="match status" value="1"/>
</dbReference>
<feature type="region of interest" description="Disordered" evidence="4">
    <location>
        <begin position="360"/>
        <end position="407"/>
    </location>
</feature>
<evidence type="ECO:0000256" key="4">
    <source>
        <dbReference type="SAM" id="MobiDB-lite"/>
    </source>
</evidence>
<reference evidence="7" key="1">
    <citation type="journal article" date="2016" name="Nat. Commun.">
        <title>The Gonium pectorale genome demonstrates co-option of cell cycle regulation during the evolution of multicellularity.</title>
        <authorList>
            <person name="Hanschen E.R."/>
            <person name="Marriage T.N."/>
            <person name="Ferris P.J."/>
            <person name="Hamaji T."/>
            <person name="Toyoda A."/>
            <person name="Fujiyama A."/>
            <person name="Neme R."/>
            <person name="Noguchi H."/>
            <person name="Minakuchi Y."/>
            <person name="Suzuki M."/>
            <person name="Kawai-Toyooka H."/>
            <person name="Smith D.R."/>
            <person name="Sparks H."/>
            <person name="Anderson J."/>
            <person name="Bakaric R."/>
            <person name="Luria V."/>
            <person name="Karger A."/>
            <person name="Kirschner M.W."/>
            <person name="Durand P.M."/>
            <person name="Michod R.E."/>
            <person name="Nozaki H."/>
            <person name="Olson B.J."/>
        </authorList>
    </citation>
    <scope>NUCLEOTIDE SEQUENCE [LARGE SCALE GENOMIC DNA]</scope>
    <source>
        <strain evidence="7">NIES-2863</strain>
    </source>
</reference>
<keyword evidence="2 3" id="KW-0129">CBS domain</keyword>
<dbReference type="SMART" id="SM00116">
    <property type="entry name" value="CBS"/>
    <property type="match status" value="3"/>
</dbReference>
<dbReference type="GO" id="GO:0005737">
    <property type="term" value="C:cytoplasm"/>
    <property type="evidence" value="ECO:0007669"/>
    <property type="project" value="TreeGrafter"/>
</dbReference>
<dbReference type="OrthoDB" id="449052at2759"/>
<feature type="region of interest" description="Disordered" evidence="4">
    <location>
        <begin position="218"/>
        <end position="261"/>
    </location>
</feature>
<feature type="compositionally biased region" description="Low complexity" evidence="4">
    <location>
        <begin position="225"/>
        <end position="241"/>
    </location>
</feature>
<gene>
    <name evidence="6" type="ORF">GPECTOR_17g938</name>
</gene>
<evidence type="ECO:0000256" key="3">
    <source>
        <dbReference type="PROSITE-ProRule" id="PRU00703"/>
    </source>
</evidence>
<evidence type="ECO:0000259" key="5">
    <source>
        <dbReference type="PROSITE" id="PS51371"/>
    </source>
</evidence>
<dbReference type="EMBL" id="LSYV01000018">
    <property type="protein sequence ID" value="KXZ50299.1"/>
    <property type="molecule type" value="Genomic_DNA"/>
</dbReference>